<reference evidence="2 3" key="1">
    <citation type="journal article" date="2010" name="Science">
        <title>Genomic comparison of the ants Camponotus floridanus and Harpegnathos saltator.</title>
        <authorList>
            <person name="Bonasio R."/>
            <person name="Zhang G."/>
            <person name="Ye C."/>
            <person name="Mutti N.S."/>
            <person name="Fang X."/>
            <person name="Qin N."/>
            <person name="Donahue G."/>
            <person name="Yang P."/>
            <person name="Li Q."/>
            <person name="Li C."/>
            <person name="Zhang P."/>
            <person name="Huang Z."/>
            <person name="Berger S.L."/>
            <person name="Reinberg D."/>
            <person name="Wang J."/>
            <person name="Liebig J."/>
        </authorList>
    </citation>
    <scope>NUCLEOTIDE SEQUENCE [LARGE SCALE GENOMIC DNA]</scope>
    <source>
        <strain evidence="3">C129</strain>
    </source>
</reference>
<dbReference type="PRINTS" id="PR00180">
    <property type="entry name" value="CRETINALDHBP"/>
</dbReference>
<dbReference type="Proteomes" id="UP000000311">
    <property type="component" value="Unassembled WGS sequence"/>
</dbReference>
<dbReference type="PANTHER" id="PTHR10174">
    <property type="entry name" value="ALPHA-TOCOPHEROL TRANSFER PROTEIN-RELATED"/>
    <property type="match status" value="1"/>
</dbReference>
<dbReference type="GO" id="GO:1902936">
    <property type="term" value="F:phosphatidylinositol bisphosphate binding"/>
    <property type="evidence" value="ECO:0007669"/>
    <property type="project" value="TreeGrafter"/>
</dbReference>
<protein>
    <submittedName>
        <fullName evidence="2">Alpha-tocopherol transfer protein-like</fullName>
    </submittedName>
</protein>
<proteinExistence type="predicted"/>
<dbReference type="Gene3D" id="1.10.8.20">
    <property type="entry name" value="N-terminal domain of phosphatidylinositol transfer protein sec14p"/>
    <property type="match status" value="1"/>
</dbReference>
<evidence type="ECO:0000259" key="1">
    <source>
        <dbReference type="PROSITE" id="PS50191"/>
    </source>
</evidence>
<dbReference type="SMART" id="SM00516">
    <property type="entry name" value="SEC14"/>
    <property type="match status" value="1"/>
</dbReference>
<evidence type="ECO:0000313" key="3">
    <source>
        <dbReference type="Proteomes" id="UP000000311"/>
    </source>
</evidence>
<dbReference type="Gene3D" id="3.40.525.10">
    <property type="entry name" value="CRAL-TRIO lipid binding domain"/>
    <property type="match status" value="1"/>
</dbReference>
<feature type="domain" description="CRAL-TRIO" evidence="1">
    <location>
        <begin position="193"/>
        <end position="357"/>
    </location>
</feature>
<evidence type="ECO:0000313" key="2">
    <source>
        <dbReference type="EMBL" id="EFN62850.1"/>
    </source>
</evidence>
<dbReference type="Gene3D" id="1.20.5.1200">
    <property type="entry name" value="Alpha-tocopherol transfer"/>
    <property type="match status" value="1"/>
</dbReference>
<dbReference type="PROSITE" id="PS50191">
    <property type="entry name" value="CRAL_TRIO"/>
    <property type="match status" value="1"/>
</dbReference>
<dbReference type="InterPro" id="IPR001251">
    <property type="entry name" value="CRAL-TRIO_dom"/>
</dbReference>
<accession>E2AUQ1</accession>
<dbReference type="OrthoDB" id="6682367at2759"/>
<dbReference type="SUPFAM" id="SSF52087">
    <property type="entry name" value="CRAL/TRIO domain"/>
    <property type="match status" value="1"/>
</dbReference>
<dbReference type="SUPFAM" id="SSF46938">
    <property type="entry name" value="CRAL/TRIO N-terminal domain"/>
    <property type="match status" value="1"/>
</dbReference>
<dbReference type="Pfam" id="PF00650">
    <property type="entry name" value="CRAL_TRIO"/>
    <property type="match status" value="1"/>
</dbReference>
<organism evidence="3">
    <name type="scientific">Camponotus floridanus</name>
    <name type="common">Florida carpenter ant</name>
    <dbReference type="NCBI Taxonomy" id="104421"/>
    <lineage>
        <taxon>Eukaryota</taxon>
        <taxon>Metazoa</taxon>
        <taxon>Ecdysozoa</taxon>
        <taxon>Arthropoda</taxon>
        <taxon>Hexapoda</taxon>
        <taxon>Insecta</taxon>
        <taxon>Pterygota</taxon>
        <taxon>Neoptera</taxon>
        <taxon>Endopterygota</taxon>
        <taxon>Hymenoptera</taxon>
        <taxon>Apocrita</taxon>
        <taxon>Aculeata</taxon>
        <taxon>Formicoidea</taxon>
        <taxon>Formicidae</taxon>
        <taxon>Formicinae</taxon>
        <taxon>Camponotus</taxon>
    </lineage>
</organism>
<gene>
    <name evidence="2" type="ORF">EAG_11799</name>
</gene>
<dbReference type="InterPro" id="IPR036865">
    <property type="entry name" value="CRAL-TRIO_dom_sf"/>
</dbReference>
<dbReference type="AlphaFoldDB" id="E2AUQ1"/>
<dbReference type="PANTHER" id="PTHR10174:SF224">
    <property type="entry name" value="RETINOL-BINDING PROTEIN PINTA"/>
    <property type="match status" value="1"/>
</dbReference>
<dbReference type="InterPro" id="IPR036273">
    <property type="entry name" value="CRAL/TRIO_N_dom_sf"/>
</dbReference>
<dbReference type="EMBL" id="GL442872">
    <property type="protein sequence ID" value="EFN62850.1"/>
    <property type="molecule type" value="Genomic_DNA"/>
</dbReference>
<sequence>MSSSSSTLVKDACSKYYQEIGAEMISNQLIIRLEKDKNRHKKKREEWDPPCDCVEIQRPTSKSGPKIINADCDDRIVFRVHSTSRFYKKEESYKPQTIAYKKIMTLLPPTPTQQKQMDKELPPDPEMREQDIRTLRKWLSKQPHLPNHIDDVKLERFLYNCKNSVEKCKLILERYYTVRTSMPEFFTVRDPLSRDIQDCVGVVDYFILPSLTEDGYRVTVFRLRDTNVEKFSFQAVIKRILMVLDARLWEESCLSNIMIIDLEGYSTAHFAKFIPTQSIVRRAMLAVQDSMPFRLFSVHFLNAPSFITNIVNIFYPLLKEKLIKKFYVHNGGGEELYAYMDRDILPNEWGGKADTFQELNAAWQEKMEKNRDWFLRDEKLSRTDENARLPESKTSRLLIELQGLQVANSQPREFHVAGQAEFRERSDCCVGGRTVPFDCLDCKRVFVAAYWYVHKRNMNFVTKFCANFTKTVSKFSMSEK</sequence>
<dbReference type="CDD" id="cd00170">
    <property type="entry name" value="SEC14"/>
    <property type="match status" value="1"/>
</dbReference>
<dbReference type="InParanoid" id="E2AUQ1"/>
<keyword evidence="3" id="KW-1185">Reference proteome</keyword>
<dbReference type="GO" id="GO:0016020">
    <property type="term" value="C:membrane"/>
    <property type="evidence" value="ECO:0007669"/>
    <property type="project" value="TreeGrafter"/>
</dbReference>
<name>E2AUQ1_CAMFO</name>